<organism evidence="7 8">
    <name type="scientific">Gimesia chilikensis</name>
    <dbReference type="NCBI Taxonomy" id="2605989"/>
    <lineage>
        <taxon>Bacteria</taxon>
        <taxon>Pseudomonadati</taxon>
        <taxon>Planctomycetota</taxon>
        <taxon>Planctomycetia</taxon>
        <taxon>Planctomycetales</taxon>
        <taxon>Planctomycetaceae</taxon>
        <taxon>Gimesia</taxon>
    </lineage>
</organism>
<evidence type="ECO:0000313" key="7">
    <source>
        <dbReference type="EMBL" id="QDU00451.1"/>
    </source>
</evidence>
<dbReference type="Gene3D" id="3.30.200.20">
    <property type="entry name" value="Phosphorylase Kinase, domain 1"/>
    <property type="match status" value="1"/>
</dbReference>
<dbReference type="Pfam" id="PF00069">
    <property type="entry name" value="Pkinase"/>
    <property type="match status" value="1"/>
</dbReference>
<dbReference type="Proteomes" id="UP000320722">
    <property type="component" value="Chromosome"/>
</dbReference>
<dbReference type="GO" id="GO:0004674">
    <property type="term" value="F:protein serine/threonine kinase activity"/>
    <property type="evidence" value="ECO:0007669"/>
    <property type="project" value="UniProtKB-EC"/>
</dbReference>
<evidence type="ECO:0000256" key="5">
    <source>
        <dbReference type="SAM" id="MobiDB-lite"/>
    </source>
</evidence>
<evidence type="ECO:0000256" key="2">
    <source>
        <dbReference type="ARBA" id="ARBA00022741"/>
    </source>
</evidence>
<dbReference type="EC" id="2.7.11.1" evidence="7"/>
<dbReference type="PANTHER" id="PTHR43289:SF30">
    <property type="entry name" value="NON-SPECIFIC SERINE_THREONINE PROTEIN KINASE"/>
    <property type="match status" value="1"/>
</dbReference>
<proteinExistence type="predicted"/>
<dbReference type="PROSITE" id="PS00109">
    <property type="entry name" value="PROTEIN_KINASE_TYR"/>
    <property type="match status" value="1"/>
</dbReference>
<feature type="compositionally biased region" description="Polar residues" evidence="5">
    <location>
        <begin position="352"/>
        <end position="363"/>
    </location>
</feature>
<feature type="region of interest" description="Disordered" evidence="5">
    <location>
        <begin position="331"/>
        <end position="363"/>
    </location>
</feature>
<dbReference type="RefSeq" id="WP_197999625.1">
    <property type="nucleotide sequence ID" value="NZ_CP036347.1"/>
</dbReference>
<keyword evidence="4" id="KW-0067">ATP-binding</keyword>
<dbReference type="AlphaFoldDB" id="A0A517W5D3"/>
<dbReference type="PROSITE" id="PS50011">
    <property type="entry name" value="PROTEIN_KINASE_DOM"/>
    <property type="match status" value="1"/>
</dbReference>
<dbReference type="InterPro" id="IPR000719">
    <property type="entry name" value="Prot_kinase_dom"/>
</dbReference>
<dbReference type="Gene3D" id="1.10.510.10">
    <property type="entry name" value="Transferase(Phosphotransferase) domain 1"/>
    <property type="match status" value="1"/>
</dbReference>
<dbReference type="SUPFAM" id="SSF56112">
    <property type="entry name" value="Protein kinase-like (PK-like)"/>
    <property type="match status" value="1"/>
</dbReference>
<accession>A0A517W5D3</accession>
<evidence type="ECO:0000259" key="6">
    <source>
        <dbReference type="PROSITE" id="PS50011"/>
    </source>
</evidence>
<evidence type="ECO:0000256" key="4">
    <source>
        <dbReference type="ARBA" id="ARBA00022840"/>
    </source>
</evidence>
<reference evidence="7 8" key="1">
    <citation type="submission" date="2019-02" db="EMBL/GenBank/DDBJ databases">
        <title>Deep-cultivation of Planctomycetes and their phenomic and genomic characterization uncovers novel biology.</title>
        <authorList>
            <person name="Wiegand S."/>
            <person name="Jogler M."/>
            <person name="Boedeker C."/>
            <person name="Pinto D."/>
            <person name="Vollmers J."/>
            <person name="Rivas-Marin E."/>
            <person name="Kohn T."/>
            <person name="Peeters S.H."/>
            <person name="Heuer A."/>
            <person name="Rast P."/>
            <person name="Oberbeckmann S."/>
            <person name="Bunk B."/>
            <person name="Jeske O."/>
            <person name="Meyerdierks A."/>
            <person name="Storesund J.E."/>
            <person name="Kallscheuer N."/>
            <person name="Luecker S."/>
            <person name="Lage O.M."/>
            <person name="Pohl T."/>
            <person name="Merkel B.J."/>
            <person name="Hornburger P."/>
            <person name="Mueller R.-W."/>
            <person name="Bruemmer F."/>
            <person name="Labrenz M."/>
            <person name="Spormann A.M."/>
            <person name="Op den Camp H."/>
            <person name="Overmann J."/>
            <person name="Amann R."/>
            <person name="Jetten M.S.M."/>
            <person name="Mascher T."/>
            <person name="Medema M.H."/>
            <person name="Devos D.P."/>
            <person name="Kaster A.-K."/>
            <person name="Ovreas L."/>
            <person name="Rohde M."/>
            <person name="Galperin M.Y."/>
            <person name="Jogler C."/>
        </authorList>
    </citation>
    <scope>NUCLEOTIDE SEQUENCE [LARGE SCALE GENOMIC DNA]</scope>
    <source>
        <strain evidence="7 8">V6</strain>
    </source>
</reference>
<dbReference type="InterPro" id="IPR008266">
    <property type="entry name" value="Tyr_kinase_AS"/>
</dbReference>
<evidence type="ECO:0000256" key="3">
    <source>
        <dbReference type="ARBA" id="ARBA00022777"/>
    </source>
</evidence>
<feature type="domain" description="Protein kinase" evidence="6">
    <location>
        <begin position="10"/>
        <end position="314"/>
    </location>
</feature>
<dbReference type="EMBL" id="CP036347">
    <property type="protein sequence ID" value="QDU00451.1"/>
    <property type="molecule type" value="Genomic_DNA"/>
</dbReference>
<dbReference type="InterPro" id="IPR011009">
    <property type="entry name" value="Kinase-like_dom_sf"/>
</dbReference>
<sequence>MPIIESERYEIDPEPMGHGGFGETYFARDLLFDRDVVIKTILASRLYGMDDHKIRHQFFREALVAAKLGHKTDYVVKVLDYGYDRNSDLPFFVMEKIEGGDLSDKVGSFAWEDALELLAHILTALSTAHKNGVIHSDISPDNILYDPKSAKYKLNDFGLAKLLSSVLVSRKVSLSITGGKPFFIPFEQWNSGDRNEFSDLYGTAVTLTQLLTGTIPSFDFDFLNEQLVKPDLTSFFSGQNLSDLIISGPTTEYYIFGATKKGAHKRWAFDAGTFSSETWTQITKQDVVSLIDSILHRKITTTKSAIEFMQNRVVKSLSEKEDQYIHDTNQRKINEDLNNAKVRPSNKKRASSAKQNSVTKETS</sequence>
<evidence type="ECO:0000256" key="1">
    <source>
        <dbReference type="ARBA" id="ARBA00022679"/>
    </source>
</evidence>
<dbReference type="CDD" id="cd14014">
    <property type="entry name" value="STKc_PknB_like"/>
    <property type="match status" value="1"/>
</dbReference>
<keyword evidence="2" id="KW-0547">Nucleotide-binding</keyword>
<keyword evidence="3 7" id="KW-0418">Kinase</keyword>
<protein>
    <submittedName>
        <fullName evidence="7">Serine/threonine-protein kinase PrkC</fullName>
        <ecNumber evidence="7">2.7.11.1</ecNumber>
    </submittedName>
</protein>
<dbReference type="GO" id="GO:0005524">
    <property type="term" value="F:ATP binding"/>
    <property type="evidence" value="ECO:0007669"/>
    <property type="project" value="UniProtKB-KW"/>
</dbReference>
<name>A0A517W5D3_9PLAN</name>
<gene>
    <name evidence="7" type="primary">prkC_1</name>
    <name evidence="7" type="ORF">V6x_01240</name>
</gene>
<keyword evidence="1 7" id="KW-0808">Transferase</keyword>
<evidence type="ECO:0000313" key="8">
    <source>
        <dbReference type="Proteomes" id="UP000320722"/>
    </source>
</evidence>
<dbReference type="PANTHER" id="PTHR43289">
    <property type="entry name" value="MITOGEN-ACTIVATED PROTEIN KINASE KINASE KINASE 20-RELATED"/>
    <property type="match status" value="1"/>
</dbReference>